<dbReference type="CDD" id="cd02696">
    <property type="entry name" value="MurNAc-LAA"/>
    <property type="match status" value="1"/>
</dbReference>
<dbReference type="InterPro" id="IPR050695">
    <property type="entry name" value="N-acetylmuramoyl_amidase_3"/>
</dbReference>
<evidence type="ECO:0000313" key="6">
    <source>
        <dbReference type="Proteomes" id="UP000004129"/>
    </source>
</evidence>
<gene>
    <name evidence="5" type="ORF">HMPREF9334_01357</name>
</gene>
<proteinExistence type="predicted"/>
<dbReference type="STRING" id="679201.HMPREF9334_01357"/>
<dbReference type="SMART" id="SM00646">
    <property type="entry name" value="Ami_3"/>
    <property type="match status" value="1"/>
</dbReference>
<dbReference type="eggNOG" id="COG0860">
    <property type="taxonomic scope" value="Bacteria"/>
</dbReference>
<evidence type="ECO:0000256" key="2">
    <source>
        <dbReference type="SAM" id="MobiDB-lite"/>
    </source>
</evidence>
<dbReference type="Proteomes" id="UP000004129">
    <property type="component" value="Unassembled WGS sequence"/>
</dbReference>
<dbReference type="Gene3D" id="2.60.40.3500">
    <property type="match status" value="1"/>
</dbReference>
<feature type="signal peptide" evidence="3">
    <location>
        <begin position="1"/>
        <end position="26"/>
    </location>
</feature>
<dbReference type="RefSeq" id="WP_006692804.1">
    <property type="nucleotide sequence ID" value="NZ_JH376799.1"/>
</dbReference>
<dbReference type="InterPro" id="IPR021731">
    <property type="entry name" value="AMIN_dom"/>
</dbReference>
<dbReference type="SUPFAM" id="SSF53187">
    <property type="entry name" value="Zn-dependent exopeptidases"/>
    <property type="match status" value="1"/>
</dbReference>
<evidence type="ECO:0000259" key="4">
    <source>
        <dbReference type="SMART" id="SM00646"/>
    </source>
</evidence>
<dbReference type="Pfam" id="PF01520">
    <property type="entry name" value="Amidase_3"/>
    <property type="match status" value="1"/>
</dbReference>
<dbReference type="GO" id="GO:0008745">
    <property type="term" value="F:N-acetylmuramoyl-L-alanine amidase activity"/>
    <property type="evidence" value="ECO:0007669"/>
    <property type="project" value="InterPro"/>
</dbReference>
<feature type="region of interest" description="Disordered" evidence="2">
    <location>
        <begin position="146"/>
        <end position="186"/>
    </location>
</feature>
<dbReference type="EMBL" id="ACZM01000015">
    <property type="protein sequence ID" value="EHG20461.1"/>
    <property type="molecule type" value="Genomic_DNA"/>
</dbReference>
<feature type="domain" description="MurNAc-LAA" evidence="4">
    <location>
        <begin position="269"/>
        <end position="380"/>
    </location>
</feature>
<name>G5GQ26_9FIRM</name>
<feature type="compositionally biased region" description="Basic and acidic residues" evidence="2">
    <location>
        <begin position="175"/>
        <end position="186"/>
    </location>
</feature>
<protein>
    <recommendedName>
        <fullName evidence="4">MurNAc-LAA domain-containing protein</fullName>
    </recommendedName>
</protein>
<reference evidence="5 6" key="1">
    <citation type="submission" date="2011-08" db="EMBL/GenBank/DDBJ databases">
        <title>The Genome Sequence of Selenomonas infelix ATCC 43532.</title>
        <authorList>
            <consortium name="The Broad Institute Genome Sequencing Platform"/>
            <person name="Earl A."/>
            <person name="Ward D."/>
            <person name="Feldgarden M."/>
            <person name="Gevers D."/>
            <person name="Izard J."/>
            <person name="Blanton J.M."/>
            <person name="Baranova O.V."/>
            <person name="Dewhirst F.E."/>
            <person name="Young S.K."/>
            <person name="Zeng Q."/>
            <person name="Gargeya S."/>
            <person name="Fitzgerald M."/>
            <person name="Haas B."/>
            <person name="Abouelleil A."/>
            <person name="Alvarado L."/>
            <person name="Arachchi H.M."/>
            <person name="Berlin A."/>
            <person name="Brown A."/>
            <person name="Chapman S.B."/>
            <person name="Chen Z."/>
            <person name="Dunbar C."/>
            <person name="Freedman E."/>
            <person name="Gearin G."/>
            <person name="Gellesch M."/>
            <person name="Goldberg J."/>
            <person name="Griggs A."/>
            <person name="Gujja S."/>
            <person name="Heiman D."/>
            <person name="Howarth C."/>
            <person name="Larson L."/>
            <person name="Lui A."/>
            <person name="MacDonald P.J.P."/>
            <person name="Montmayeur A."/>
            <person name="Murphy C."/>
            <person name="Neiman D."/>
            <person name="Pearson M."/>
            <person name="Priest M."/>
            <person name="Roberts A."/>
            <person name="Saif S."/>
            <person name="Shea T."/>
            <person name="Shenoy N."/>
            <person name="Sisk P."/>
            <person name="Stolte C."/>
            <person name="Sykes S."/>
            <person name="Wortman J."/>
            <person name="Nusbaum C."/>
            <person name="Birren B."/>
        </authorList>
    </citation>
    <scope>NUCLEOTIDE SEQUENCE [LARGE SCALE GENOMIC DNA]</scope>
    <source>
        <strain evidence="5 6">ATCC 43532</strain>
    </source>
</reference>
<keyword evidence="3" id="KW-0732">Signal</keyword>
<dbReference type="PANTHER" id="PTHR30404">
    <property type="entry name" value="N-ACETYLMURAMOYL-L-ALANINE AMIDASE"/>
    <property type="match status" value="1"/>
</dbReference>
<dbReference type="Gene3D" id="3.40.630.40">
    <property type="entry name" value="Zn-dependent exopeptidases"/>
    <property type="match status" value="1"/>
</dbReference>
<keyword evidence="6" id="KW-1185">Reference proteome</keyword>
<evidence type="ECO:0000256" key="1">
    <source>
        <dbReference type="ARBA" id="ARBA00022801"/>
    </source>
</evidence>
<dbReference type="Pfam" id="PF11741">
    <property type="entry name" value="AMIN"/>
    <property type="match status" value="1"/>
</dbReference>
<dbReference type="GO" id="GO:0030288">
    <property type="term" value="C:outer membrane-bounded periplasmic space"/>
    <property type="evidence" value="ECO:0007669"/>
    <property type="project" value="TreeGrafter"/>
</dbReference>
<dbReference type="InterPro" id="IPR002508">
    <property type="entry name" value="MurNAc-LAA_cat"/>
</dbReference>
<dbReference type="AlphaFoldDB" id="G5GQ26"/>
<comment type="caution">
    <text evidence="5">The sequence shown here is derived from an EMBL/GenBank/DDBJ whole genome shotgun (WGS) entry which is preliminary data.</text>
</comment>
<keyword evidence="1" id="KW-0378">Hydrolase</keyword>
<organism evidence="5 6">
    <name type="scientific">Selenomonas infelix ATCC 43532</name>
    <dbReference type="NCBI Taxonomy" id="679201"/>
    <lineage>
        <taxon>Bacteria</taxon>
        <taxon>Bacillati</taxon>
        <taxon>Bacillota</taxon>
        <taxon>Negativicutes</taxon>
        <taxon>Selenomonadales</taxon>
        <taxon>Selenomonadaceae</taxon>
        <taxon>Selenomonas</taxon>
    </lineage>
</organism>
<dbReference type="HOGENOM" id="CLU_014322_2_0_9"/>
<dbReference type="PANTHER" id="PTHR30404:SF0">
    <property type="entry name" value="N-ACETYLMURAMOYL-L-ALANINE AMIDASE AMIC"/>
    <property type="match status" value="1"/>
</dbReference>
<evidence type="ECO:0000313" key="5">
    <source>
        <dbReference type="EMBL" id="EHG20461.1"/>
    </source>
</evidence>
<sequence length="384" mass="41239">MHRIFLLFTMLLVGLIGFGSAVTAEAAFSDRAKDMTKVSGVRIGKTDGNVRIVIDTARSVSYKQSVLSNPTRVVLDVQNAWVAPEAKKDIAVDSPLVSRVRVAQFDATTVRVVVETSVKKGDWKIFALGGEKPRIVMDFGAAPAGGKAAKPAQEVKKPAPPVQTDETAEDEEEDVRSPRDSDQLDRDLSAITGMKGRRIAIDPGHGGSDSGAIGPTGIMEKSVTMRVSRELKRLLEAEGATVILTRTGDTEVSEKGASATSVEELQARCDVANKAKADIFLSIHADAFTNREVKGTTAYYYAQGTKQSKQLADSVRTALIDAIGTVDRGTQACNFYVVKHTDMPAILVEISFISNPDEEKMMNSETGIKKIAQGIADGIADYFG</sequence>
<dbReference type="OrthoDB" id="9772024at2"/>
<dbReference type="PATRIC" id="fig|679201.3.peg.1371"/>
<evidence type="ECO:0000256" key="3">
    <source>
        <dbReference type="SAM" id="SignalP"/>
    </source>
</evidence>
<feature type="chain" id="PRO_5003477473" description="MurNAc-LAA domain-containing protein" evidence="3">
    <location>
        <begin position="27"/>
        <end position="384"/>
    </location>
</feature>
<dbReference type="GO" id="GO:0009253">
    <property type="term" value="P:peptidoglycan catabolic process"/>
    <property type="evidence" value="ECO:0007669"/>
    <property type="project" value="InterPro"/>
</dbReference>
<accession>G5GQ26</accession>